<dbReference type="EMBL" id="HBFC01015085">
    <property type="protein sequence ID" value="CAD8706170.1"/>
    <property type="molecule type" value="Transcribed_RNA"/>
</dbReference>
<keyword evidence="2 3" id="KW-0040">ANK repeat</keyword>
<dbReference type="InterPro" id="IPR002110">
    <property type="entry name" value="Ankyrin_rpt"/>
</dbReference>
<protein>
    <submittedName>
        <fullName evidence="4">Uncharacterized protein</fullName>
    </submittedName>
</protein>
<dbReference type="SUPFAM" id="SSF48403">
    <property type="entry name" value="Ankyrin repeat"/>
    <property type="match status" value="1"/>
</dbReference>
<dbReference type="PROSITE" id="PS50088">
    <property type="entry name" value="ANK_REPEAT"/>
    <property type="match status" value="2"/>
</dbReference>
<feature type="repeat" description="ANK" evidence="3">
    <location>
        <begin position="77"/>
        <end position="109"/>
    </location>
</feature>
<dbReference type="InterPro" id="IPR036770">
    <property type="entry name" value="Ankyrin_rpt-contain_sf"/>
</dbReference>
<dbReference type="PANTHER" id="PTHR24198">
    <property type="entry name" value="ANKYRIN REPEAT AND PROTEIN KINASE DOMAIN-CONTAINING PROTEIN"/>
    <property type="match status" value="1"/>
</dbReference>
<feature type="repeat" description="ANK" evidence="3">
    <location>
        <begin position="44"/>
        <end position="76"/>
    </location>
</feature>
<gene>
    <name evidence="4" type="ORF">MANT1106_LOCUS8853</name>
</gene>
<sequence>MASTWPYFVRSMSARHLHKLERGEAVVAALAKAGAVVDKASTDGGLGALYLAAQGGHVSIVSALLEAGAEVDHGNDDGQTPLLAAAGLGYAAVVKMLLEAGADANQLRAFQIFAMSPRMWPRSEDTQRRR</sequence>
<dbReference type="Pfam" id="PF12796">
    <property type="entry name" value="Ank_2"/>
    <property type="match status" value="1"/>
</dbReference>
<dbReference type="PANTHER" id="PTHR24198:SF165">
    <property type="entry name" value="ANKYRIN REPEAT-CONTAINING PROTEIN-RELATED"/>
    <property type="match status" value="1"/>
</dbReference>
<dbReference type="AlphaFoldDB" id="A0A7S0X775"/>
<accession>A0A7S0X775</accession>
<dbReference type="PRINTS" id="PR01415">
    <property type="entry name" value="ANKYRIN"/>
</dbReference>
<organism evidence="4">
    <name type="scientific">Mantoniella antarctica</name>
    <dbReference type="NCBI Taxonomy" id="81844"/>
    <lineage>
        <taxon>Eukaryota</taxon>
        <taxon>Viridiplantae</taxon>
        <taxon>Chlorophyta</taxon>
        <taxon>Mamiellophyceae</taxon>
        <taxon>Mamiellales</taxon>
        <taxon>Mamiellaceae</taxon>
        <taxon>Mantoniella</taxon>
    </lineage>
</organism>
<evidence type="ECO:0000256" key="1">
    <source>
        <dbReference type="ARBA" id="ARBA00022737"/>
    </source>
</evidence>
<evidence type="ECO:0000256" key="3">
    <source>
        <dbReference type="PROSITE-ProRule" id="PRU00023"/>
    </source>
</evidence>
<dbReference type="SMART" id="SM00248">
    <property type="entry name" value="ANK"/>
    <property type="match status" value="2"/>
</dbReference>
<evidence type="ECO:0000313" key="4">
    <source>
        <dbReference type="EMBL" id="CAD8706170.1"/>
    </source>
</evidence>
<dbReference type="PROSITE" id="PS50297">
    <property type="entry name" value="ANK_REP_REGION"/>
    <property type="match status" value="2"/>
</dbReference>
<dbReference type="Gene3D" id="1.25.40.20">
    <property type="entry name" value="Ankyrin repeat-containing domain"/>
    <property type="match status" value="1"/>
</dbReference>
<proteinExistence type="predicted"/>
<keyword evidence="1" id="KW-0677">Repeat</keyword>
<evidence type="ECO:0000256" key="2">
    <source>
        <dbReference type="ARBA" id="ARBA00023043"/>
    </source>
</evidence>
<name>A0A7S0X775_9CHLO</name>
<reference evidence="4" key="1">
    <citation type="submission" date="2021-01" db="EMBL/GenBank/DDBJ databases">
        <authorList>
            <person name="Corre E."/>
            <person name="Pelletier E."/>
            <person name="Niang G."/>
            <person name="Scheremetjew M."/>
            <person name="Finn R."/>
            <person name="Kale V."/>
            <person name="Holt S."/>
            <person name="Cochrane G."/>
            <person name="Meng A."/>
            <person name="Brown T."/>
            <person name="Cohen L."/>
        </authorList>
    </citation>
    <scope>NUCLEOTIDE SEQUENCE</scope>
    <source>
        <strain evidence="4">SL-175</strain>
    </source>
</reference>